<dbReference type="Pfam" id="PF10671">
    <property type="entry name" value="TcpQ"/>
    <property type="match status" value="1"/>
</dbReference>
<evidence type="ECO:0000313" key="4">
    <source>
        <dbReference type="Proteomes" id="UP000217994"/>
    </source>
</evidence>
<accession>A0A2A4FCB2</accession>
<name>A0A2A4FCB2_9BURK</name>
<evidence type="ECO:0000259" key="2">
    <source>
        <dbReference type="Pfam" id="PF10671"/>
    </source>
</evidence>
<dbReference type="Gene3D" id="3.55.50.70">
    <property type="match status" value="1"/>
</dbReference>
<sequence>MHKTTIYAALTAIGIGMASIPIAHAGFVNEAAPQQAQLAAATDNTPDLTASSAVSQEARAKWIQRGMRPSDVAVPRGKGRDIALADMAPVVVPRDFRIDMGTVDGSQLVSWAGGKPWDAVLKDAIDPIPNVEATLDWSKRVVTFRRAAAGRNGVSGMAPVAAPAVAMRWQVLASDVTLRQTLIRWAKDAGWQVSWEIGYDYPVQLEGSFAGTFEEAVGQYMASLRYSDYPALACMYEANHVVRVLHYGDKKECEK</sequence>
<evidence type="ECO:0000313" key="3">
    <source>
        <dbReference type="EMBL" id="PCE30066.1"/>
    </source>
</evidence>
<gene>
    <name evidence="3" type="ORF">BZL54_23155</name>
</gene>
<dbReference type="AlphaFoldDB" id="A0A2A4FCB2"/>
<feature type="domain" description="Toxin co-regulated pilus biosynthesis protein Q C-terminal" evidence="2">
    <location>
        <begin position="168"/>
        <end position="245"/>
    </location>
</feature>
<dbReference type="InterPro" id="IPR018927">
    <property type="entry name" value="Pilus_synth_Q_C"/>
</dbReference>
<dbReference type="Proteomes" id="UP000217994">
    <property type="component" value="Unassembled WGS sequence"/>
</dbReference>
<evidence type="ECO:0000256" key="1">
    <source>
        <dbReference type="SAM" id="SignalP"/>
    </source>
</evidence>
<dbReference type="EMBL" id="MTZU01000071">
    <property type="protein sequence ID" value="PCE30066.1"/>
    <property type="molecule type" value="Genomic_DNA"/>
</dbReference>
<proteinExistence type="predicted"/>
<protein>
    <recommendedName>
        <fullName evidence="2">Toxin co-regulated pilus biosynthesis protein Q C-terminal domain-containing protein</fullName>
    </recommendedName>
</protein>
<reference evidence="3 4" key="1">
    <citation type="submission" date="2017-01" db="EMBL/GenBank/DDBJ databases">
        <title>Whole-Genome Shotgun Sequencing of Two beta-Proteobacterial Species in Search of the Bulgecin Biosynthetic Cluster.</title>
        <authorList>
            <person name="Horsman M.E."/>
            <person name="Marous D.R."/>
            <person name="Li R."/>
            <person name="Oliver R.A."/>
            <person name="Byun B."/>
            <person name="Emrich S.J."/>
            <person name="Boggess B."/>
            <person name="Townsend C.A."/>
            <person name="Mobashery S."/>
        </authorList>
    </citation>
    <scope>NUCLEOTIDE SEQUENCE [LARGE SCALE GENOMIC DNA]</scope>
    <source>
        <strain evidence="3 4">ATCC 31433</strain>
    </source>
</reference>
<comment type="caution">
    <text evidence="3">The sequence shown here is derived from an EMBL/GenBank/DDBJ whole genome shotgun (WGS) entry which is preliminary data.</text>
</comment>
<keyword evidence="1" id="KW-0732">Signal</keyword>
<feature type="signal peptide" evidence="1">
    <location>
        <begin position="1"/>
        <end position="25"/>
    </location>
</feature>
<feature type="chain" id="PRO_5012991802" description="Toxin co-regulated pilus biosynthesis protein Q C-terminal domain-containing protein" evidence="1">
    <location>
        <begin position="26"/>
        <end position="255"/>
    </location>
</feature>
<organism evidence="3 4">
    <name type="scientific">Burkholderia ubonensis subsp. mesacidophila</name>
    <dbReference type="NCBI Taxonomy" id="265293"/>
    <lineage>
        <taxon>Bacteria</taxon>
        <taxon>Pseudomonadati</taxon>
        <taxon>Pseudomonadota</taxon>
        <taxon>Betaproteobacteria</taxon>
        <taxon>Burkholderiales</taxon>
        <taxon>Burkholderiaceae</taxon>
        <taxon>Burkholderia</taxon>
        <taxon>Burkholderia cepacia complex</taxon>
    </lineage>
</organism>